<feature type="transmembrane region" description="Helical" evidence="8">
    <location>
        <begin position="40"/>
        <end position="60"/>
    </location>
</feature>
<gene>
    <name evidence="10" type="ORF">H9757_07690</name>
</gene>
<dbReference type="PANTHER" id="PTHR30576:SF0">
    <property type="entry name" value="UNDECAPRENYL-PHOSPHATE N-ACETYLGALACTOSAMINYL 1-PHOSPHATE TRANSFERASE-RELATED"/>
    <property type="match status" value="1"/>
</dbReference>
<sequence length="463" mass="53696">MKEMRNGQNIFRAVKLLTGGMLLVLYFIAAAWVMRQLWSGRYLPVTILYTVLLEGAWLMLEAGNIEQRRLLDLVYGQFFGAVCANLFFGALMCTVTTYSLWGIIKEFFLLTVLEAATGMLRAVLLFGMYMRGRSFKEALFIYGDREDPEGSREYNNRINRYFSIVKAVHYREREEDLAGLIDRYGAVYLGDIPYEARNQIMKMCIRHDKDCYSIPKVSDIYIQNARILRLYDKVLFKYRQGDLTAEQKFLKRAEDILISLILMLVLSPVMALTALLIRLEDGGPVLYRQKRVTRRGKEFDMLKFRSMHVDAEKDGPRLASKNDSRVTKVGRVIRNLHFDELPQLFNVLKGDMSMVGPRPERREFVEEYSRIIPEFTERLKVRGGLTGYAQIYGKYSTGPEDKIKYDLIYIYNYSLRLDIRLLFLTVRILFQKENSEGVDEGMRSAAAKLPDRDEKCGNDPKQG</sequence>
<evidence type="ECO:0000256" key="4">
    <source>
        <dbReference type="ARBA" id="ARBA00022692"/>
    </source>
</evidence>
<feature type="transmembrane region" description="Helical" evidence="8">
    <location>
        <begin position="107"/>
        <end position="129"/>
    </location>
</feature>
<dbReference type="GO" id="GO:0016020">
    <property type="term" value="C:membrane"/>
    <property type="evidence" value="ECO:0007669"/>
    <property type="project" value="UniProtKB-SubCell"/>
</dbReference>
<protein>
    <submittedName>
        <fullName evidence="10">Exopolysaccharide biosynthesis polyprenyl glycosylphosphotransferase</fullName>
    </submittedName>
</protein>
<evidence type="ECO:0000313" key="11">
    <source>
        <dbReference type="Proteomes" id="UP000823894"/>
    </source>
</evidence>
<feature type="transmembrane region" description="Helical" evidence="8">
    <location>
        <begin position="72"/>
        <end position="101"/>
    </location>
</feature>
<dbReference type="NCBIfam" id="TIGR03025">
    <property type="entry name" value="EPS_sugtrans"/>
    <property type="match status" value="1"/>
</dbReference>
<accession>A0A9D2NUY1</accession>
<reference evidence="10" key="2">
    <citation type="submission" date="2021-04" db="EMBL/GenBank/DDBJ databases">
        <authorList>
            <person name="Gilroy R."/>
        </authorList>
    </citation>
    <scope>NUCLEOTIDE SEQUENCE</scope>
    <source>
        <strain evidence="10">ChiGjej1B1-1692</strain>
    </source>
</reference>
<reference evidence="10" key="1">
    <citation type="journal article" date="2021" name="PeerJ">
        <title>Extensive microbial diversity within the chicken gut microbiome revealed by metagenomics and culture.</title>
        <authorList>
            <person name="Gilroy R."/>
            <person name="Ravi A."/>
            <person name="Getino M."/>
            <person name="Pursley I."/>
            <person name="Horton D.L."/>
            <person name="Alikhan N.F."/>
            <person name="Baker D."/>
            <person name="Gharbi K."/>
            <person name="Hall N."/>
            <person name="Watson M."/>
            <person name="Adriaenssens E.M."/>
            <person name="Foster-Nyarko E."/>
            <person name="Jarju S."/>
            <person name="Secka A."/>
            <person name="Antonio M."/>
            <person name="Oren A."/>
            <person name="Chaudhuri R.R."/>
            <person name="La Ragione R."/>
            <person name="Hildebrand F."/>
            <person name="Pallen M.J."/>
        </authorList>
    </citation>
    <scope>NUCLEOTIDE SEQUENCE</scope>
    <source>
        <strain evidence="10">ChiGjej1B1-1692</strain>
    </source>
</reference>
<dbReference type="InterPro" id="IPR003362">
    <property type="entry name" value="Bact_transf"/>
</dbReference>
<evidence type="ECO:0000256" key="3">
    <source>
        <dbReference type="ARBA" id="ARBA00022679"/>
    </source>
</evidence>
<keyword evidence="6 8" id="KW-0472">Membrane</keyword>
<feature type="transmembrane region" description="Helical" evidence="8">
    <location>
        <begin position="256"/>
        <end position="277"/>
    </location>
</feature>
<evidence type="ECO:0000313" key="10">
    <source>
        <dbReference type="EMBL" id="HJC38927.1"/>
    </source>
</evidence>
<evidence type="ECO:0000256" key="7">
    <source>
        <dbReference type="SAM" id="MobiDB-lite"/>
    </source>
</evidence>
<keyword evidence="3" id="KW-0808">Transferase</keyword>
<evidence type="ECO:0000259" key="9">
    <source>
        <dbReference type="Pfam" id="PF02397"/>
    </source>
</evidence>
<keyword evidence="5 8" id="KW-1133">Transmembrane helix</keyword>
<feature type="transmembrane region" description="Helical" evidence="8">
    <location>
        <begin position="12"/>
        <end position="34"/>
    </location>
</feature>
<evidence type="ECO:0000256" key="1">
    <source>
        <dbReference type="ARBA" id="ARBA00004141"/>
    </source>
</evidence>
<feature type="domain" description="Bacterial sugar transferase" evidence="9">
    <location>
        <begin position="251"/>
        <end position="430"/>
    </location>
</feature>
<dbReference type="GO" id="GO:0016780">
    <property type="term" value="F:phosphotransferase activity, for other substituted phosphate groups"/>
    <property type="evidence" value="ECO:0007669"/>
    <property type="project" value="TreeGrafter"/>
</dbReference>
<feature type="region of interest" description="Disordered" evidence="7">
    <location>
        <begin position="438"/>
        <end position="463"/>
    </location>
</feature>
<dbReference type="EMBL" id="DWWK01000118">
    <property type="protein sequence ID" value="HJC38927.1"/>
    <property type="molecule type" value="Genomic_DNA"/>
</dbReference>
<evidence type="ECO:0000256" key="2">
    <source>
        <dbReference type="ARBA" id="ARBA00006464"/>
    </source>
</evidence>
<dbReference type="Proteomes" id="UP000823894">
    <property type="component" value="Unassembled WGS sequence"/>
</dbReference>
<evidence type="ECO:0000256" key="8">
    <source>
        <dbReference type="SAM" id="Phobius"/>
    </source>
</evidence>
<name>A0A9D2NUY1_9FIRM</name>
<comment type="subcellular location">
    <subcellularLocation>
        <location evidence="1">Membrane</location>
        <topology evidence="1">Multi-pass membrane protein</topology>
    </subcellularLocation>
</comment>
<proteinExistence type="inferred from homology"/>
<dbReference type="PANTHER" id="PTHR30576">
    <property type="entry name" value="COLANIC BIOSYNTHESIS UDP-GLUCOSE LIPID CARRIER TRANSFERASE"/>
    <property type="match status" value="1"/>
</dbReference>
<dbReference type="Pfam" id="PF02397">
    <property type="entry name" value="Bac_transf"/>
    <property type="match status" value="1"/>
</dbReference>
<keyword evidence="4 8" id="KW-0812">Transmembrane</keyword>
<dbReference type="InterPro" id="IPR017475">
    <property type="entry name" value="EPS_sugar_tfrase"/>
</dbReference>
<comment type="similarity">
    <text evidence="2">Belongs to the bacterial sugar transferase family.</text>
</comment>
<evidence type="ECO:0000256" key="5">
    <source>
        <dbReference type="ARBA" id="ARBA00022989"/>
    </source>
</evidence>
<dbReference type="AlphaFoldDB" id="A0A9D2NUY1"/>
<organism evidence="10 11">
    <name type="scientific">Candidatus Mediterraneibacter faecigallinarum</name>
    <dbReference type="NCBI Taxonomy" id="2838669"/>
    <lineage>
        <taxon>Bacteria</taxon>
        <taxon>Bacillati</taxon>
        <taxon>Bacillota</taxon>
        <taxon>Clostridia</taxon>
        <taxon>Lachnospirales</taxon>
        <taxon>Lachnospiraceae</taxon>
        <taxon>Mediterraneibacter</taxon>
    </lineage>
</organism>
<feature type="compositionally biased region" description="Basic and acidic residues" evidence="7">
    <location>
        <begin position="449"/>
        <end position="463"/>
    </location>
</feature>
<comment type="caution">
    <text evidence="10">The sequence shown here is derived from an EMBL/GenBank/DDBJ whole genome shotgun (WGS) entry which is preliminary data.</text>
</comment>
<evidence type="ECO:0000256" key="6">
    <source>
        <dbReference type="ARBA" id="ARBA00023136"/>
    </source>
</evidence>